<evidence type="ECO:0000313" key="2">
    <source>
        <dbReference type="Proteomes" id="UP000199356"/>
    </source>
</evidence>
<reference evidence="1 2" key="1">
    <citation type="submission" date="2016-10" db="EMBL/GenBank/DDBJ databases">
        <authorList>
            <person name="de Groot N.N."/>
        </authorList>
    </citation>
    <scope>NUCLEOTIDE SEQUENCE [LARGE SCALE GENOMIC DNA]</scope>
    <source>
        <strain evidence="1 2">DSM 19547</strain>
    </source>
</reference>
<dbReference type="AlphaFoldDB" id="A0A1I5UP36"/>
<protein>
    <recommendedName>
        <fullName evidence="3">Autotransporter domain-containing protein</fullName>
    </recommendedName>
</protein>
<evidence type="ECO:0000313" key="1">
    <source>
        <dbReference type="EMBL" id="SFP96958.1"/>
    </source>
</evidence>
<keyword evidence="2" id="KW-1185">Reference proteome</keyword>
<dbReference type="InterPro" id="IPR036709">
    <property type="entry name" value="Autotransporte_beta_dom_sf"/>
</dbReference>
<dbReference type="Proteomes" id="UP000199356">
    <property type="component" value="Unassembled WGS sequence"/>
</dbReference>
<dbReference type="EMBL" id="FOXA01000022">
    <property type="protein sequence ID" value="SFP96958.1"/>
    <property type="molecule type" value="Genomic_DNA"/>
</dbReference>
<dbReference type="RefSeq" id="WP_143096203.1">
    <property type="nucleotide sequence ID" value="NZ_FOXA01000022.1"/>
</dbReference>
<name>A0A1I5UP36_9RHOB</name>
<gene>
    <name evidence="1" type="ORF">SAMN04488047_12236</name>
</gene>
<organism evidence="1 2">
    <name type="scientific">Tranquillimonas alkanivorans</name>
    <dbReference type="NCBI Taxonomy" id="441119"/>
    <lineage>
        <taxon>Bacteria</taxon>
        <taxon>Pseudomonadati</taxon>
        <taxon>Pseudomonadota</taxon>
        <taxon>Alphaproteobacteria</taxon>
        <taxon>Rhodobacterales</taxon>
        <taxon>Roseobacteraceae</taxon>
        <taxon>Tranquillimonas</taxon>
    </lineage>
</organism>
<sequence length="201" mass="21712">MSSATASANFQPPPDHGVTNFCAYLDGFVSLGVGENHLDLNNGTFYISSDYKTPSVTVGGAVSGVIERDGYEIWPEVAFTYGHTEIGDVDFTGRAYGLVDDTLVLNADSVRVTNFSLRPEFRVPLDDLSVVNTLSLLTFAPQFLCERVEATGTQSSCGAGAEVGVARRSNDSLSQIDARVMIEQVGDTTRSGFQLKIEHRF</sequence>
<dbReference type="SUPFAM" id="SSF103515">
    <property type="entry name" value="Autotransporter"/>
    <property type="match status" value="1"/>
</dbReference>
<dbReference type="OrthoDB" id="8445527at2"/>
<accession>A0A1I5UP36</accession>
<proteinExistence type="predicted"/>
<evidence type="ECO:0008006" key="3">
    <source>
        <dbReference type="Google" id="ProtNLM"/>
    </source>
</evidence>
<dbReference type="STRING" id="441119.SAMN04488047_12236"/>